<dbReference type="InterPro" id="IPR000157">
    <property type="entry name" value="TIR_dom"/>
</dbReference>
<accession>A0A3S3RXQ8</accession>
<dbReference type="Pfam" id="PF13676">
    <property type="entry name" value="TIR_2"/>
    <property type="match status" value="1"/>
</dbReference>
<organism evidence="2 3">
    <name type="scientific">Photobacterium chitinilyticum</name>
    <dbReference type="NCBI Taxonomy" id="2485123"/>
    <lineage>
        <taxon>Bacteria</taxon>
        <taxon>Pseudomonadati</taxon>
        <taxon>Pseudomonadota</taxon>
        <taxon>Gammaproteobacteria</taxon>
        <taxon>Vibrionales</taxon>
        <taxon>Vibrionaceae</taxon>
        <taxon>Photobacterium</taxon>
    </lineage>
</organism>
<feature type="domain" description="TIR" evidence="1">
    <location>
        <begin position="8"/>
        <end position="141"/>
    </location>
</feature>
<keyword evidence="2" id="KW-0675">Receptor</keyword>
<dbReference type="SMART" id="SM00255">
    <property type="entry name" value="TIR"/>
    <property type="match status" value="1"/>
</dbReference>
<dbReference type="SUPFAM" id="SSF52200">
    <property type="entry name" value="Toll/Interleukin receptor TIR domain"/>
    <property type="match status" value="1"/>
</dbReference>
<dbReference type="EMBL" id="RJLM01000024">
    <property type="protein sequence ID" value="RWX52872.1"/>
    <property type="molecule type" value="Genomic_DNA"/>
</dbReference>
<sequence>MNKSKRKYKYDFFISHATEDKDIFVRELASELINLGSTVWYDELSLSIGDSLRRKIDLGLSKSRFGVVVLSPDFLKKEWTQYELDALVNKSMSEGKVILPIWHNVSWVEVSNYSHSLADKVAIKTEHEDINNIARRLFSLVEDVDNQLVVD</sequence>
<dbReference type="Proteomes" id="UP000287563">
    <property type="component" value="Unassembled WGS sequence"/>
</dbReference>
<dbReference type="AlphaFoldDB" id="A0A3S3RXQ8"/>
<dbReference type="Gene3D" id="3.40.50.10140">
    <property type="entry name" value="Toll/interleukin-1 receptor homology (TIR) domain"/>
    <property type="match status" value="1"/>
</dbReference>
<proteinExistence type="predicted"/>
<comment type="caution">
    <text evidence="2">The sequence shown here is derived from an EMBL/GenBank/DDBJ whole genome shotgun (WGS) entry which is preliminary data.</text>
</comment>
<gene>
    <name evidence="2" type="ORF">EDI28_25045</name>
</gene>
<evidence type="ECO:0000313" key="2">
    <source>
        <dbReference type="EMBL" id="RWX52872.1"/>
    </source>
</evidence>
<protein>
    <submittedName>
        <fullName evidence="2">Toll/interleukin-1 receptor domain-containing protein</fullName>
    </submittedName>
</protein>
<dbReference type="PROSITE" id="PS50104">
    <property type="entry name" value="TIR"/>
    <property type="match status" value="1"/>
</dbReference>
<keyword evidence="3" id="KW-1185">Reference proteome</keyword>
<name>A0A3S3RXQ8_9GAMM</name>
<reference evidence="2 3" key="1">
    <citation type="submission" date="2018-11" db="EMBL/GenBank/DDBJ databases">
        <title>Photobacterium sp. BEI247 sp. nov., a marine bacterium isolated from Yongle Blue Hole in the South China Sea.</title>
        <authorList>
            <person name="Wang X."/>
        </authorList>
    </citation>
    <scope>NUCLEOTIDE SEQUENCE [LARGE SCALE GENOMIC DNA]</scope>
    <source>
        <strain evidence="3">BEI247</strain>
    </source>
</reference>
<evidence type="ECO:0000313" key="3">
    <source>
        <dbReference type="Proteomes" id="UP000287563"/>
    </source>
</evidence>
<dbReference type="InterPro" id="IPR035897">
    <property type="entry name" value="Toll_tir_struct_dom_sf"/>
</dbReference>
<dbReference type="OrthoDB" id="7055795at2"/>
<dbReference type="GO" id="GO:0007165">
    <property type="term" value="P:signal transduction"/>
    <property type="evidence" value="ECO:0007669"/>
    <property type="project" value="InterPro"/>
</dbReference>
<evidence type="ECO:0000259" key="1">
    <source>
        <dbReference type="PROSITE" id="PS50104"/>
    </source>
</evidence>